<gene>
    <name evidence="6" type="ORF">PLBR_LOCUS4271</name>
</gene>
<evidence type="ECO:0000256" key="2">
    <source>
        <dbReference type="ARBA" id="ARBA00022771"/>
    </source>
</evidence>
<feature type="domain" description="MYND-type" evidence="5">
    <location>
        <begin position="384"/>
        <end position="420"/>
    </location>
</feature>
<dbReference type="GO" id="GO:0005737">
    <property type="term" value="C:cytoplasm"/>
    <property type="evidence" value="ECO:0007669"/>
    <property type="project" value="TreeGrafter"/>
</dbReference>
<dbReference type="Proteomes" id="UP000290189">
    <property type="component" value="Unassembled WGS sequence"/>
</dbReference>
<organism evidence="6 7">
    <name type="scientific">Plasmodiophora brassicae</name>
    <name type="common">Clubroot disease agent</name>
    <dbReference type="NCBI Taxonomy" id="37360"/>
    <lineage>
        <taxon>Eukaryota</taxon>
        <taxon>Sar</taxon>
        <taxon>Rhizaria</taxon>
        <taxon>Endomyxa</taxon>
        <taxon>Phytomyxea</taxon>
        <taxon>Plasmodiophorida</taxon>
        <taxon>Plasmodiophoridae</taxon>
        <taxon>Plasmodiophora</taxon>
    </lineage>
</organism>
<keyword evidence="1" id="KW-0479">Metal-binding</keyword>
<accession>A0A3P3YA63</accession>
<keyword evidence="2 4" id="KW-0863">Zinc-finger</keyword>
<dbReference type="EMBL" id="OVEO01000007">
    <property type="protein sequence ID" value="SPQ97056.1"/>
    <property type="molecule type" value="Genomic_DNA"/>
</dbReference>
<dbReference type="PROSITE" id="PS50865">
    <property type="entry name" value="ZF_MYND_2"/>
    <property type="match status" value="1"/>
</dbReference>
<evidence type="ECO:0000313" key="6">
    <source>
        <dbReference type="EMBL" id="SPQ97056.1"/>
    </source>
</evidence>
<name>A0A3P3YA63_PLABS</name>
<evidence type="ECO:0000259" key="5">
    <source>
        <dbReference type="PROSITE" id="PS50865"/>
    </source>
</evidence>
<dbReference type="GO" id="GO:0008270">
    <property type="term" value="F:zinc ion binding"/>
    <property type="evidence" value="ECO:0007669"/>
    <property type="project" value="UniProtKB-KW"/>
</dbReference>
<dbReference type="AlphaFoldDB" id="A0A3P3YA63"/>
<proteinExistence type="predicted"/>
<reference evidence="6 7" key="1">
    <citation type="submission" date="2018-03" db="EMBL/GenBank/DDBJ databases">
        <authorList>
            <person name="Fogelqvist J."/>
        </authorList>
    </citation>
    <scope>NUCLEOTIDE SEQUENCE [LARGE SCALE GENOMIC DNA]</scope>
</reference>
<dbReference type="PANTHER" id="PTHR13244">
    <property type="entry name" value="ZINC FINGER MYND DOMAIN CONTAINING PROTEIN 10"/>
    <property type="match status" value="1"/>
</dbReference>
<geneLocation type="mitochondrion" evidence="6"/>
<dbReference type="Gene3D" id="6.10.140.2220">
    <property type="match status" value="1"/>
</dbReference>
<evidence type="ECO:0000256" key="3">
    <source>
        <dbReference type="ARBA" id="ARBA00022833"/>
    </source>
</evidence>
<protein>
    <recommendedName>
        <fullName evidence="5">MYND-type domain-containing protein</fullName>
    </recommendedName>
</protein>
<dbReference type="SUPFAM" id="SSF144232">
    <property type="entry name" value="HIT/MYND zinc finger-like"/>
    <property type="match status" value="1"/>
</dbReference>
<dbReference type="PANTHER" id="PTHR13244:SF7">
    <property type="entry name" value="ZINC FINGER MYND DOMAIN-CONTAINING PROTEIN 10"/>
    <property type="match status" value="1"/>
</dbReference>
<evidence type="ECO:0000256" key="1">
    <source>
        <dbReference type="ARBA" id="ARBA00022723"/>
    </source>
</evidence>
<evidence type="ECO:0000313" key="7">
    <source>
        <dbReference type="Proteomes" id="UP000290189"/>
    </source>
</evidence>
<dbReference type="InterPro" id="IPR052298">
    <property type="entry name" value="ZMYND10"/>
</dbReference>
<keyword evidence="3" id="KW-0862">Zinc</keyword>
<keyword evidence="6" id="KW-0496">Mitochondrion</keyword>
<dbReference type="PROSITE" id="PS01360">
    <property type="entry name" value="ZF_MYND_1"/>
    <property type="match status" value="1"/>
</dbReference>
<dbReference type="Pfam" id="PF01753">
    <property type="entry name" value="zf-MYND"/>
    <property type="match status" value="1"/>
</dbReference>
<dbReference type="InterPro" id="IPR002893">
    <property type="entry name" value="Znf_MYND"/>
</dbReference>
<evidence type="ECO:0000256" key="4">
    <source>
        <dbReference type="PROSITE-ProRule" id="PRU00134"/>
    </source>
</evidence>
<sequence length="425" mass="47795">MLSPFEAAAHVAALEPLGLDDVGSPRWMRQSASLEQLKMQACADAMSKHDEFVVDELVGAGKVGVLVHQLLVLEAWRDHVLPVIADDLPELSSMKAYMLLYQETTVLSVLQILFYHRNAVDSVADLLLELTDYCHRRLTALNAGVARTAPDLTEIRAYENVGDRVRRQAAGIAFALASDAVSLLRFITDQVDQLPLGLVNRMVNQQDMVVSLVTVMDTAPFTRRRKDGKVEKFTDQQWKVVERGESQTLTRLEGNLWIALCNLMTSARAQQTYEVNDTRKSTIMKLRRFFNEVVVDQLPVLEPLWRMVEQLAIVDANPMLSATPSSLLVEQVAEIRQRLLANDFQAIARKQLGTVFRPDNNLRQELGAFANLFDSMPESTEETCGSCGKPAENRCSACKRVWFCSRRCQLDAWPEHKLMCHPPGK</sequence>